<dbReference type="InterPro" id="IPR007419">
    <property type="entry name" value="BFD-like_2Fe2S-bd_dom"/>
</dbReference>
<dbReference type="PANTHER" id="PTHR37424:SF1">
    <property type="entry name" value="BACTERIOFERRITIN-ASSOCIATED FERREDOXIN"/>
    <property type="match status" value="1"/>
</dbReference>
<evidence type="ECO:0000256" key="6">
    <source>
        <dbReference type="ARBA" id="ARBA00023014"/>
    </source>
</evidence>
<evidence type="ECO:0000259" key="9">
    <source>
        <dbReference type="Pfam" id="PF04324"/>
    </source>
</evidence>
<dbReference type="PANTHER" id="PTHR37424">
    <property type="entry name" value="BACTERIOFERRITIN-ASSOCIATED FERREDOXIN"/>
    <property type="match status" value="1"/>
</dbReference>
<dbReference type="Pfam" id="PF04324">
    <property type="entry name" value="Fer2_BFD"/>
    <property type="match status" value="1"/>
</dbReference>
<dbReference type="GO" id="GO:0046872">
    <property type="term" value="F:metal ion binding"/>
    <property type="evidence" value="ECO:0007669"/>
    <property type="project" value="UniProtKB-KW"/>
</dbReference>
<evidence type="ECO:0000256" key="5">
    <source>
        <dbReference type="ARBA" id="ARBA00023004"/>
    </source>
</evidence>
<name>A0A1B9DAQ8_MYCMA</name>
<accession>A0A1B9DAQ8</accession>
<dbReference type="RefSeq" id="WP_065446195.1">
    <property type="nucleotide sequence ID" value="NZ_MBEA01000128.1"/>
</dbReference>
<organism evidence="10 11">
    <name type="scientific">Mycobacterium malmoense</name>
    <dbReference type="NCBI Taxonomy" id="1780"/>
    <lineage>
        <taxon>Bacteria</taxon>
        <taxon>Bacillati</taxon>
        <taxon>Actinomycetota</taxon>
        <taxon>Actinomycetes</taxon>
        <taxon>Mycobacteriales</taxon>
        <taxon>Mycobacteriaceae</taxon>
        <taxon>Mycobacterium</taxon>
    </lineage>
</organism>
<dbReference type="InterPro" id="IPR052371">
    <property type="entry name" value="BFD-associated_ferredoxin"/>
</dbReference>
<dbReference type="Proteomes" id="UP000092683">
    <property type="component" value="Unassembled WGS sequence"/>
</dbReference>
<evidence type="ECO:0000256" key="8">
    <source>
        <dbReference type="ARBA" id="ARBA00046332"/>
    </source>
</evidence>
<dbReference type="InterPro" id="IPR041854">
    <property type="entry name" value="BFD-like_2Fe2S-bd_dom_sf"/>
</dbReference>
<comment type="similarity">
    <text evidence="8">Belongs to the Bfd family.</text>
</comment>
<evidence type="ECO:0000256" key="2">
    <source>
        <dbReference type="ARBA" id="ARBA00022714"/>
    </source>
</evidence>
<dbReference type="AlphaFoldDB" id="A0A1B9DAQ8"/>
<evidence type="ECO:0000256" key="3">
    <source>
        <dbReference type="ARBA" id="ARBA00022723"/>
    </source>
</evidence>
<evidence type="ECO:0000256" key="7">
    <source>
        <dbReference type="ARBA" id="ARBA00039386"/>
    </source>
</evidence>
<protein>
    <recommendedName>
        <fullName evidence="7">Bacterioferritin-associated ferredoxin</fullName>
    </recommendedName>
</protein>
<keyword evidence="1" id="KW-0813">Transport</keyword>
<keyword evidence="3" id="KW-0479">Metal-binding</keyword>
<keyword evidence="6" id="KW-0411">Iron-sulfur</keyword>
<keyword evidence="4" id="KW-0249">Electron transport</keyword>
<dbReference type="EMBL" id="MBEE01000079">
    <property type="protein sequence ID" value="OCB57837.1"/>
    <property type="molecule type" value="Genomic_DNA"/>
</dbReference>
<reference evidence="10 11" key="1">
    <citation type="submission" date="2016-06" db="EMBL/GenBank/DDBJ databases">
        <authorList>
            <person name="Kjaerup R.B."/>
            <person name="Dalgaard T.S."/>
            <person name="Juul-Madsen H.R."/>
        </authorList>
    </citation>
    <scope>NUCLEOTIDE SEQUENCE [LARGE SCALE GENOMIC DNA]</scope>
    <source>
        <strain evidence="10 11">E3012</strain>
    </source>
</reference>
<dbReference type="Gene3D" id="1.10.10.1100">
    <property type="entry name" value="BFD-like [2Fe-2S]-binding domain"/>
    <property type="match status" value="1"/>
</dbReference>
<evidence type="ECO:0000313" key="10">
    <source>
        <dbReference type="EMBL" id="OCB57837.1"/>
    </source>
</evidence>
<sequence>MFVCLCNGVTSQTVTEAVEAGACTTKDVARACGAGADCGRCRLTVQAILRSSNPNGATARPGPEPGR</sequence>
<keyword evidence="5" id="KW-0408">Iron</keyword>
<dbReference type="GO" id="GO:0051537">
    <property type="term" value="F:2 iron, 2 sulfur cluster binding"/>
    <property type="evidence" value="ECO:0007669"/>
    <property type="project" value="UniProtKB-KW"/>
</dbReference>
<proteinExistence type="inferred from homology"/>
<evidence type="ECO:0000256" key="1">
    <source>
        <dbReference type="ARBA" id="ARBA00022448"/>
    </source>
</evidence>
<keyword evidence="2" id="KW-0001">2Fe-2S</keyword>
<gene>
    <name evidence="10" type="ORF">A5677_01850</name>
</gene>
<evidence type="ECO:0000313" key="11">
    <source>
        <dbReference type="Proteomes" id="UP000092683"/>
    </source>
</evidence>
<feature type="domain" description="BFD-like [2Fe-2S]-binding" evidence="9">
    <location>
        <begin position="3"/>
        <end position="50"/>
    </location>
</feature>
<evidence type="ECO:0000256" key="4">
    <source>
        <dbReference type="ARBA" id="ARBA00022982"/>
    </source>
</evidence>
<comment type="caution">
    <text evidence="10">The sequence shown here is derived from an EMBL/GenBank/DDBJ whole genome shotgun (WGS) entry which is preliminary data.</text>
</comment>